<feature type="region of interest" description="Disordered" evidence="1">
    <location>
        <begin position="226"/>
        <end position="251"/>
    </location>
</feature>
<dbReference type="Proteomes" id="UP000823388">
    <property type="component" value="Chromosome 9K"/>
</dbReference>
<proteinExistence type="predicted"/>
<feature type="compositionally biased region" description="Polar residues" evidence="1">
    <location>
        <begin position="440"/>
        <end position="458"/>
    </location>
</feature>
<organism evidence="2 3">
    <name type="scientific">Panicum virgatum</name>
    <name type="common">Blackwell switchgrass</name>
    <dbReference type="NCBI Taxonomy" id="38727"/>
    <lineage>
        <taxon>Eukaryota</taxon>
        <taxon>Viridiplantae</taxon>
        <taxon>Streptophyta</taxon>
        <taxon>Embryophyta</taxon>
        <taxon>Tracheophyta</taxon>
        <taxon>Spermatophyta</taxon>
        <taxon>Magnoliopsida</taxon>
        <taxon>Liliopsida</taxon>
        <taxon>Poales</taxon>
        <taxon>Poaceae</taxon>
        <taxon>PACMAD clade</taxon>
        <taxon>Panicoideae</taxon>
        <taxon>Panicodae</taxon>
        <taxon>Paniceae</taxon>
        <taxon>Panicinae</taxon>
        <taxon>Panicum</taxon>
        <taxon>Panicum sect. Hiantes</taxon>
    </lineage>
</organism>
<sequence>MAALVDLDLNCRPPSPEPAVAEGTRRPMLRQEQPFPDQMKGLHKFYGHFWKQPNSAQSSLHPTHEHMLMNLGSRANQKQEAFINSNKRKSSPDIVEQNSDVRTSIRRKSDPYRAVIDLEKPTTSGDAGEIVGCSGFSNLANRNGRSQDGSCCISPENSSLVESAQLCRDWYSSRANPGSVGSSDTPDCQSPIKPSNTESRHSMIDLNVPQEESLLVSSSLFHSSSTYPGNFSKSPREVSEPECGSGIGSMRGSSISVITSNPVADSSRDMVAESPIQQEGLFDLNVSLENIDMPLEIISNYRDKVVNNDVRKGTAPDHSFSRKNTLQAETSSKYLVHGNDHMLASKDDNNVHLPTSTNNGISKVQSPESGTINRELLVTESLVDNNVTRVFISDNQASNLQEVSILQAKAHDDDTTASIAARTLLSIFQHNSARVADCPGSSSKISAQNGNNEPQPSLDSFEKIVLSLEEIKDDGQSIMATPPDREGPACGIKLKRGRGMRNFQREIMPGLVSLARQEICEDLEAIGYEPKKTRSRKTRKDQGSSSTRSRALKRGSAARN</sequence>
<dbReference type="InterPro" id="IPR008581">
    <property type="entry name" value="DUF863_pln"/>
</dbReference>
<dbReference type="PANTHER" id="PTHR33167">
    <property type="entry name" value="TRANSCRIPTION FACTOR, PUTATIVE (DUF863)-RELATED"/>
    <property type="match status" value="1"/>
</dbReference>
<dbReference type="Pfam" id="PF05904">
    <property type="entry name" value="DUF863"/>
    <property type="match status" value="1"/>
</dbReference>
<evidence type="ECO:0000256" key="1">
    <source>
        <dbReference type="SAM" id="MobiDB-lite"/>
    </source>
</evidence>
<dbReference type="EMBL" id="CM029053">
    <property type="protein sequence ID" value="KAG2550635.1"/>
    <property type="molecule type" value="Genomic_DNA"/>
</dbReference>
<feature type="region of interest" description="Disordered" evidence="1">
    <location>
        <begin position="438"/>
        <end position="458"/>
    </location>
</feature>
<dbReference type="AlphaFoldDB" id="A0A8T0NPZ1"/>
<protein>
    <submittedName>
        <fullName evidence="2">Uncharacterized protein</fullName>
    </submittedName>
</protein>
<feature type="compositionally biased region" description="Polar residues" evidence="1">
    <location>
        <begin position="175"/>
        <end position="197"/>
    </location>
</feature>
<keyword evidence="3" id="KW-1185">Reference proteome</keyword>
<evidence type="ECO:0000313" key="3">
    <source>
        <dbReference type="Proteomes" id="UP000823388"/>
    </source>
</evidence>
<feature type="region of interest" description="Disordered" evidence="1">
    <location>
        <begin position="175"/>
        <end position="200"/>
    </location>
</feature>
<feature type="region of interest" description="Disordered" evidence="1">
    <location>
        <begin position="526"/>
        <end position="560"/>
    </location>
</feature>
<dbReference type="OrthoDB" id="786875at2759"/>
<name>A0A8T0NPZ1_PANVG</name>
<dbReference type="PANTHER" id="PTHR33167:SF56">
    <property type="entry name" value="EXPRESSED PROTEIN"/>
    <property type="match status" value="1"/>
</dbReference>
<accession>A0A8T0NPZ1</accession>
<comment type="caution">
    <text evidence="2">The sequence shown here is derived from an EMBL/GenBank/DDBJ whole genome shotgun (WGS) entry which is preliminary data.</text>
</comment>
<gene>
    <name evidence="2" type="ORF">PVAP13_9KG313964</name>
</gene>
<reference evidence="2" key="1">
    <citation type="submission" date="2020-05" db="EMBL/GenBank/DDBJ databases">
        <title>WGS assembly of Panicum virgatum.</title>
        <authorList>
            <person name="Lovell J.T."/>
            <person name="Jenkins J."/>
            <person name="Shu S."/>
            <person name="Juenger T.E."/>
            <person name="Schmutz J."/>
        </authorList>
    </citation>
    <scope>NUCLEOTIDE SEQUENCE</scope>
    <source>
        <strain evidence="2">AP13</strain>
    </source>
</reference>
<dbReference type="EMBL" id="CM029053">
    <property type="protein sequence ID" value="KAG2550631.1"/>
    <property type="molecule type" value="Genomic_DNA"/>
</dbReference>
<evidence type="ECO:0000313" key="2">
    <source>
        <dbReference type="EMBL" id="KAG2550635.1"/>
    </source>
</evidence>